<accession>A0AAP0EZU7</accession>
<reference evidence="2 3" key="1">
    <citation type="submission" date="2024-01" db="EMBL/GenBank/DDBJ databases">
        <title>Genome assemblies of Stephania.</title>
        <authorList>
            <person name="Yang L."/>
        </authorList>
    </citation>
    <scope>NUCLEOTIDE SEQUENCE [LARGE SCALE GENOMIC DNA]</scope>
    <source>
        <strain evidence="2">QJT</strain>
        <tissue evidence="2">Leaf</tissue>
    </source>
</reference>
<evidence type="ECO:0000313" key="3">
    <source>
        <dbReference type="Proteomes" id="UP001417504"/>
    </source>
</evidence>
<evidence type="ECO:0000256" key="1">
    <source>
        <dbReference type="SAM" id="MobiDB-lite"/>
    </source>
</evidence>
<protein>
    <submittedName>
        <fullName evidence="2">Uncharacterized protein</fullName>
    </submittedName>
</protein>
<dbReference type="Proteomes" id="UP001417504">
    <property type="component" value="Unassembled WGS sequence"/>
</dbReference>
<evidence type="ECO:0000313" key="2">
    <source>
        <dbReference type="EMBL" id="KAK9102726.1"/>
    </source>
</evidence>
<feature type="compositionally biased region" description="Basic and acidic residues" evidence="1">
    <location>
        <begin position="83"/>
        <end position="114"/>
    </location>
</feature>
<feature type="compositionally biased region" description="Basic and acidic residues" evidence="1">
    <location>
        <begin position="122"/>
        <end position="133"/>
    </location>
</feature>
<feature type="compositionally biased region" description="Basic and acidic residues" evidence="1">
    <location>
        <begin position="1"/>
        <end position="10"/>
    </location>
</feature>
<name>A0AAP0EZU7_9MAGN</name>
<dbReference type="EMBL" id="JBBNAE010000008">
    <property type="protein sequence ID" value="KAK9102726.1"/>
    <property type="molecule type" value="Genomic_DNA"/>
</dbReference>
<feature type="region of interest" description="Disordered" evidence="1">
    <location>
        <begin position="1"/>
        <end position="133"/>
    </location>
</feature>
<gene>
    <name evidence="2" type="ORF">Sjap_019980</name>
</gene>
<comment type="caution">
    <text evidence="2">The sequence shown here is derived from an EMBL/GenBank/DDBJ whole genome shotgun (WGS) entry which is preliminary data.</text>
</comment>
<sequence length="133" mass="15556">MKETARRDGETGETARPGSTTRRRNGDHRDRTAEKRAPERPASHDQTERRDDRTGWTCGDETIGRRDETERPRETARPGSTTETEKRRPPRPTAERAPRETSSHDRTERRDDRTGWTCGDETIDRRDETERRI</sequence>
<dbReference type="AlphaFoldDB" id="A0AAP0EZU7"/>
<proteinExistence type="predicted"/>
<feature type="compositionally biased region" description="Basic and acidic residues" evidence="1">
    <location>
        <begin position="27"/>
        <end position="54"/>
    </location>
</feature>
<keyword evidence="3" id="KW-1185">Reference proteome</keyword>
<feature type="compositionally biased region" description="Basic and acidic residues" evidence="1">
    <location>
        <begin position="62"/>
        <end position="76"/>
    </location>
</feature>
<organism evidence="2 3">
    <name type="scientific">Stephania japonica</name>
    <dbReference type="NCBI Taxonomy" id="461633"/>
    <lineage>
        <taxon>Eukaryota</taxon>
        <taxon>Viridiplantae</taxon>
        <taxon>Streptophyta</taxon>
        <taxon>Embryophyta</taxon>
        <taxon>Tracheophyta</taxon>
        <taxon>Spermatophyta</taxon>
        <taxon>Magnoliopsida</taxon>
        <taxon>Ranunculales</taxon>
        <taxon>Menispermaceae</taxon>
        <taxon>Menispermoideae</taxon>
        <taxon>Cissampelideae</taxon>
        <taxon>Stephania</taxon>
    </lineage>
</organism>